<proteinExistence type="predicted"/>
<sequence>MLVVGGTLVAGLSVAGTADAATSRVFGPDGYGPIHLGMSLDDALATGKILDGVNTEGCGSYHWIYGGDSDYVTISHDYGVKQVPAPAGTHTREGAARGTSTGKLFRLYPTGDLEERNGVVVFETSVPQDDTNNYTFLIQDGKVAYFGVSSVDQTGCEAG</sequence>
<dbReference type="KEGG" id="amog:QRX60_43405"/>
<evidence type="ECO:0000313" key="2">
    <source>
        <dbReference type="Proteomes" id="UP001239397"/>
    </source>
</evidence>
<gene>
    <name evidence="1" type="ORF">QRX60_43405</name>
</gene>
<accession>A0A9Y2NJL8</accession>
<dbReference type="Proteomes" id="UP001239397">
    <property type="component" value="Chromosome"/>
</dbReference>
<reference evidence="1 2" key="1">
    <citation type="submission" date="2023-06" db="EMBL/GenBank/DDBJ databases">
        <authorList>
            <person name="Oyuntsetseg B."/>
            <person name="Kim S.B."/>
        </authorList>
    </citation>
    <scope>NUCLEOTIDE SEQUENCE [LARGE SCALE GENOMIC DNA]</scope>
    <source>
        <strain evidence="1 2">4-36</strain>
    </source>
</reference>
<name>A0A9Y2NJL8_9PSEU</name>
<dbReference type="AlphaFoldDB" id="A0A9Y2NJL8"/>
<keyword evidence="2" id="KW-1185">Reference proteome</keyword>
<dbReference type="EMBL" id="CP127295">
    <property type="protein sequence ID" value="WIY07667.1"/>
    <property type="molecule type" value="Genomic_DNA"/>
</dbReference>
<evidence type="ECO:0000313" key="1">
    <source>
        <dbReference type="EMBL" id="WIY07667.1"/>
    </source>
</evidence>
<protein>
    <submittedName>
        <fullName evidence="1">Uncharacterized protein</fullName>
    </submittedName>
</protein>
<dbReference type="RefSeq" id="WP_286003886.1">
    <property type="nucleotide sequence ID" value="NZ_CP127295.1"/>
</dbReference>
<organism evidence="1 2">
    <name type="scientific">Amycolatopsis mongoliensis</name>
    <dbReference type="NCBI Taxonomy" id="715475"/>
    <lineage>
        <taxon>Bacteria</taxon>
        <taxon>Bacillati</taxon>
        <taxon>Actinomycetota</taxon>
        <taxon>Actinomycetes</taxon>
        <taxon>Pseudonocardiales</taxon>
        <taxon>Pseudonocardiaceae</taxon>
        <taxon>Amycolatopsis</taxon>
    </lineage>
</organism>